<protein>
    <submittedName>
        <fullName evidence="8">Photosystem II protein T</fullName>
        <ecNumber evidence="8">1.10.3.9</ecNumber>
    </submittedName>
</protein>
<keyword evidence="8" id="KW-0560">Oxidoreductase</keyword>
<keyword evidence="7" id="KW-0604">Photosystem II</keyword>
<dbReference type="InterPro" id="IPR037268">
    <property type="entry name" value="PSII_PsbT_sf"/>
</dbReference>
<evidence type="ECO:0000256" key="3">
    <source>
        <dbReference type="ARBA" id="ARBA00022692"/>
    </source>
</evidence>
<evidence type="ECO:0000256" key="6">
    <source>
        <dbReference type="ARBA" id="ARBA00023136"/>
    </source>
</evidence>
<proteinExistence type="evidence at transcript level"/>
<keyword evidence="6" id="KW-0472">Membrane</keyword>
<dbReference type="AlphaFoldDB" id="A0A0A6ZDG7"/>
<dbReference type="GO" id="GO:0015979">
    <property type="term" value="P:photosynthesis"/>
    <property type="evidence" value="ECO:0007669"/>
    <property type="project" value="UniProtKB-KW"/>
</dbReference>
<evidence type="ECO:0000256" key="1">
    <source>
        <dbReference type="ARBA" id="ARBA00008658"/>
    </source>
</evidence>
<name>A0A0A6ZDG7_9ALVE</name>
<dbReference type="InterPro" id="IPR001743">
    <property type="entry name" value="PSII_PsbT"/>
</dbReference>
<accession>A0A0A6ZDG7</accession>
<dbReference type="EC" id="1.10.3.9" evidence="8"/>
<keyword evidence="8" id="KW-0934">Plastid</keyword>
<keyword evidence="8" id="KW-0150">Chloroplast</keyword>
<dbReference type="Pfam" id="PF01405">
    <property type="entry name" value="PsbT"/>
    <property type="match status" value="1"/>
</dbReference>
<dbReference type="SUPFAM" id="SSF161029">
    <property type="entry name" value="Photosystem II reaction center protein T, PsbT"/>
    <property type="match status" value="1"/>
</dbReference>
<evidence type="ECO:0000256" key="5">
    <source>
        <dbReference type="ARBA" id="ARBA00023078"/>
    </source>
</evidence>
<geneLocation type="chloroplast" evidence="8"/>
<dbReference type="GO" id="GO:0016491">
    <property type="term" value="F:oxidoreductase activity"/>
    <property type="evidence" value="ECO:0007669"/>
    <property type="project" value="UniProtKB-KW"/>
</dbReference>
<keyword evidence="5" id="KW-0793">Thylakoid</keyword>
<keyword evidence="3" id="KW-0812">Transmembrane</keyword>
<evidence type="ECO:0000256" key="4">
    <source>
        <dbReference type="ARBA" id="ARBA00022989"/>
    </source>
</evidence>
<organism evidence="8">
    <name type="scientific">Vitrella brassicaformis</name>
    <dbReference type="NCBI Taxonomy" id="1169539"/>
    <lineage>
        <taxon>Eukaryota</taxon>
        <taxon>Sar</taxon>
        <taxon>Alveolata</taxon>
        <taxon>Colpodellida</taxon>
        <taxon>Vitrellaceae</taxon>
        <taxon>Vitrella</taxon>
    </lineage>
</organism>
<keyword evidence="4" id="KW-1133">Transmembrane helix</keyword>
<dbReference type="PANTHER" id="PTHR36411:SF2">
    <property type="entry name" value="PHOTOSYSTEM II REACTION CENTER PROTEIN T"/>
    <property type="match status" value="1"/>
</dbReference>
<evidence type="ECO:0000256" key="2">
    <source>
        <dbReference type="ARBA" id="ARBA00022531"/>
    </source>
</evidence>
<keyword evidence="2" id="KW-0602">Photosynthesis</keyword>
<dbReference type="GO" id="GO:0009539">
    <property type="term" value="C:photosystem II reaction center"/>
    <property type="evidence" value="ECO:0007669"/>
    <property type="project" value="InterPro"/>
</dbReference>
<sequence>MEAAVYSLLLLSTLLVLFLAVFFREPPRILGQ</sequence>
<evidence type="ECO:0000313" key="8">
    <source>
        <dbReference type="EMBL" id="AGI04053.1"/>
    </source>
</evidence>
<gene>
    <name evidence="8" type="primary">psbT</name>
</gene>
<reference evidence="8" key="1">
    <citation type="submission" date="2013-01" db="EMBL/GenBank/DDBJ databases">
        <title>A chloroplast transcript processing pathway is involved in the specific activation of photosynthesis gene expression in algal relatives of malaria parasites.</title>
        <authorList>
            <person name="Dorrell R.G."/>
            <person name="Drew J."/>
            <person name="Nisbet R.E.R."/>
            <person name="Howe C.J."/>
        </authorList>
    </citation>
    <scope>NUCLEOTIDE SEQUENCE</scope>
</reference>
<dbReference type="EMBL" id="KC462172">
    <property type="protein sequence ID" value="AGI04053.1"/>
    <property type="molecule type" value="mRNA"/>
</dbReference>
<comment type="similarity">
    <text evidence="1">Belongs to the PsbT family.</text>
</comment>
<dbReference type="PANTHER" id="PTHR36411">
    <property type="match status" value="1"/>
</dbReference>
<evidence type="ECO:0000256" key="7">
    <source>
        <dbReference type="ARBA" id="ARBA00023276"/>
    </source>
</evidence>
<dbReference type="GO" id="GO:0005737">
    <property type="term" value="C:cytoplasm"/>
    <property type="evidence" value="ECO:0007669"/>
    <property type="project" value="UniProtKB-ARBA"/>
</dbReference>